<evidence type="ECO:0000256" key="1">
    <source>
        <dbReference type="SAM" id="SignalP"/>
    </source>
</evidence>
<proteinExistence type="predicted"/>
<keyword evidence="1" id="KW-0732">Signal</keyword>
<reference evidence="3" key="3">
    <citation type="submission" date="2018-08" db="UniProtKB">
        <authorList>
            <consortium name="EnsemblPlants"/>
        </authorList>
    </citation>
    <scope>IDENTIFICATION</scope>
    <source>
        <strain evidence="3">cv. Bd21</strain>
    </source>
</reference>
<feature type="non-terminal residue" evidence="2">
    <location>
        <position position="163"/>
    </location>
</feature>
<organism evidence="2">
    <name type="scientific">Brachypodium distachyon</name>
    <name type="common">Purple false brome</name>
    <name type="synonym">Trachynia distachya</name>
    <dbReference type="NCBI Taxonomy" id="15368"/>
    <lineage>
        <taxon>Eukaryota</taxon>
        <taxon>Viridiplantae</taxon>
        <taxon>Streptophyta</taxon>
        <taxon>Embryophyta</taxon>
        <taxon>Tracheophyta</taxon>
        <taxon>Spermatophyta</taxon>
        <taxon>Magnoliopsida</taxon>
        <taxon>Liliopsida</taxon>
        <taxon>Poales</taxon>
        <taxon>Poaceae</taxon>
        <taxon>BOP clade</taxon>
        <taxon>Pooideae</taxon>
        <taxon>Stipodae</taxon>
        <taxon>Brachypodieae</taxon>
        <taxon>Brachypodium</taxon>
    </lineage>
</organism>
<name>A0A2K2CM41_BRADI</name>
<dbReference type="Gramene" id="PNT63089">
    <property type="protein sequence ID" value="PNT63089"/>
    <property type="gene ID" value="BRADI_4g11294v3"/>
</dbReference>
<feature type="signal peptide" evidence="1">
    <location>
        <begin position="1"/>
        <end position="30"/>
    </location>
</feature>
<dbReference type="AlphaFoldDB" id="A0A2K2CM41"/>
<dbReference type="EnsemblPlants" id="PNT63089">
    <property type="protein sequence ID" value="PNT63089"/>
    <property type="gene ID" value="BRADI_4g11294v3"/>
</dbReference>
<evidence type="ECO:0000313" key="2">
    <source>
        <dbReference type="EMBL" id="PNT63089.1"/>
    </source>
</evidence>
<protein>
    <recommendedName>
        <fullName evidence="5">TNFR-Cys domain-containing protein</fullName>
    </recommendedName>
</protein>
<sequence length="163" mass="16085">MASVSAVALLKATTLLAVLAILLLPSSARCRSRAPAPAPAPGPLPPAPTGVRCSDCPAYCAGAAKGLCGRYCGDRQPPPGCDDCRSAVLQGCTACCGAGGGCSNGTVGGRDCGTCDYCGGTGGCGGVVESRCQGACTVNLRACEDCRAVEERRCSASCNSNCV</sequence>
<feature type="chain" id="PRO_5043158503" description="TNFR-Cys domain-containing protein" evidence="1">
    <location>
        <begin position="31"/>
        <end position="163"/>
    </location>
</feature>
<gene>
    <name evidence="3" type="primary">LOC104584908</name>
    <name evidence="2" type="ORF">BRADI_4g11294v3</name>
</gene>
<dbReference type="EMBL" id="CM000883">
    <property type="protein sequence ID" value="PNT63089.1"/>
    <property type="molecule type" value="Genomic_DNA"/>
</dbReference>
<accession>A0A2K2CM41</accession>
<dbReference type="Proteomes" id="UP000008810">
    <property type="component" value="Chromosome 4"/>
</dbReference>
<reference evidence="2" key="2">
    <citation type="submission" date="2017-06" db="EMBL/GenBank/DDBJ databases">
        <title>WGS assembly of Brachypodium distachyon.</title>
        <authorList>
            <consortium name="The International Brachypodium Initiative"/>
            <person name="Lucas S."/>
            <person name="Harmon-Smith M."/>
            <person name="Lail K."/>
            <person name="Tice H."/>
            <person name="Grimwood J."/>
            <person name="Bruce D."/>
            <person name="Barry K."/>
            <person name="Shu S."/>
            <person name="Lindquist E."/>
            <person name="Wang M."/>
            <person name="Pitluck S."/>
            <person name="Vogel J.P."/>
            <person name="Garvin D.F."/>
            <person name="Mockler T.C."/>
            <person name="Schmutz J."/>
            <person name="Rokhsar D."/>
            <person name="Bevan M.W."/>
        </authorList>
    </citation>
    <scope>NUCLEOTIDE SEQUENCE</scope>
    <source>
        <strain evidence="2">Bd21</strain>
    </source>
</reference>
<evidence type="ECO:0000313" key="4">
    <source>
        <dbReference type="Proteomes" id="UP000008810"/>
    </source>
</evidence>
<evidence type="ECO:0000313" key="3">
    <source>
        <dbReference type="EnsemblPlants" id="PNT63089"/>
    </source>
</evidence>
<keyword evidence="4" id="KW-1185">Reference proteome</keyword>
<reference evidence="2 3" key="1">
    <citation type="journal article" date="2010" name="Nature">
        <title>Genome sequencing and analysis of the model grass Brachypodium distachyon.</title>
        <authorList>
            <consortium name="International Brachypodium Initiative"/>
        </authorList>
    </citation>
    <scope>NUCLEOTIDE SEQUENCE [LARGE SCALE GENOMIC DNA]</scope>
    <source>
        <strain evidence="2 3">Bd21</strain>
    </source>
</reference>
<evidence type="ECO:0008006" key="5">
    <source>
        <dbReference type="Google" id="ProtNLM"/>
    </source>
</evidence>